<gene>
    <name evidence="1" type="ORF">DIW82_04555</name>
</gene>
<dbReference type="Proteomes" id="UP000261739">
    <property type="component" value="Unassembled WGS sequence"/>
</dbReference>
<reference evidence="1 2" key="1">
    <citation type="journal article" date="2018" name="Nat. Biotechnol.">
        <title>A standardized bacterial taxonomy based on genome phylogeny substantially revises the tree of life.</title>
        <authorList>
            <person name="Parks D.H."/>
            <person name="Chuvochina M."/>
            <person name="Waite D.W."/>
            <person name="Rinke C."/>
            <person name="Skarshewski A."/>
            <person name="Chaumeil P.A."/>
            <person name="Hugenholtz P."/>
        </authorList>
    </citation>
    <scope>NUCLEOTIDE SEQUENCE [LARGE SCALE GENOMIC DNA]</scope>
    <source>
        <strain evidence="1">UBA11247</strain>
    </source>
</reference>
<organism evidence="1 2">
    <name type="scientific">Corynebacterium nuruki</name>
    <dbReference type="NCBI Taxonomy" id="1032851"/>
    <lineage>
        <taxon>Bacteria</taxon>
        <taxon>Bacillati</taxon>
        <taxon>Actinomycetota</taxon>
        <taxon>Actinomycetes</taxon>
        <taxon>Mycobacteriales</taxon>
        <taxon>Corynebacteriaceae</taxon>
        <taxon>Corynebacterium</taxon>
    </lineage>
</organism>
<sequence>ESVPQILDDMYEYSKNSRAITHAQTGFPTVDRRLRRANLIIGDVVHPLLMPVVADARRGVITERDLHDVIRIIESYIFRRMICQIAANSMAKIFATAYSEMRKLRTADQSYADLLTYVLRRRDGGSGRFPTDADFRESFETRDAYHLRPVYRQYLFEVLENGDSKDNRDIADKIESGDLTIEHIMPQ</sequence>
<comment type="caution">
    <text evidence="1">The sequence shown here is derived from an EMBL/GenBank/DDBJ whole genome shotgun (WGS) entry which is preliminary data.</text>
</comment>
<feature type="non-terminal residue" evidence="1">
    <location>
        <position position="1"/>
    </location>
</feature>
<dbReference type="PANTHER" id="PTHR35149">
    <property type="entry name" value="SLL5132 PROTEIN"/>
    <property type="match status" value="1"/>
</dbReference>
<evidence type="ECO:0000313" key="2">
    <source>
        <dbReference type="Proteomes" id="UP000261739"/>
    </source>
</evidence>
<dbReference type="PANTHER" id="PTHR35149:SF1">
    <property type="entry name" value="DUF5655 DOMAIN-CONTAINING PROTEIN"/>
    <property type="match status" value="1"/>
</dbReference>
<proteinExistence type="predicted"/>
<name>A0A3D4SYK2_9CORY</name>
<protein>
    <submittedName>
        <fullName evidence="1">DUF262 domain-containing protein</fullName>
    </submittedName>
</protein>
<feature type="non-terminal residue" evidence="1">
    <location>
        <position position="187"/>
    </location>
</feature>
<evidence type="ECO:0000313" key="1">
    <source>
        <dbReference type="EMBL" id="HCT14071.1"/>
    </source>
</evidence>
<accession>A0A3D4SYK2</accession>
<dbReference type="EMBL" id="DQID01000128">
    <property type="protein sequence ID" value="HCT14071.1"/>
    <property type="molecule type" value="Genomic_DNA"/>
</dbReference>
<dbReference type="AlphaFoldDB" id="A0A3D4SYK2"/>